<dbReference type="SMART" id="SM00448">
    <property type="entry name" value="REC"/>
    <property type="match status" value="1"/>
</dbReference>
<comment type="caution">
    <text evidence="4">The sequence shown here is derived from an EMBL/GenBank/DDBJ whole genome shotgun (WGS) entry which is preliminary data.</text>
</comment>
<evidence type="ECO:0000256" key="2">
    <source>
        <dbReference type="PROSITE-ProRule" id="PRU00169"/>
    </source>
</evidence>
<keyword evidence="1 2" id="KW-0597">Phosphoprotein</keyword>
<proteinExistence type="predicted"/>
<dbReference type="PANTHER" id="PTHR44591:SF3">
    <property type="entry name" value="RESPONSE REGULATORY DOMAIN-CONTAINING PROTEIN"/>
    <property type="match status" value="1"/>
</dbReference>
<dbReference type="PANTHER" id="PTHR44591">
    <property type="entry name" value="STRESS RESPONSE REGULATOR PROTEIN 1"/>
    <property type="match status" value="1"/>
</dbReference>
<dbReference type="Proteomes" id="UP000245379">
    <property type="component" value="Unassembled WGS sequence"/>
</dbReference>
<dbReference type="OrthoDB" id="677887at2"/>
<evidence type="ECO:0000313" key="4">
    <source>
        <dbReference type="EMBL" id="PWS26326.1"/>
    </source>
</evidence>
<evidence type="ECO:0000313" key="5">
    <source>
        <dbReference type="Proteomes" id="UP000245379"/>
    </source>
</evidence>
<sequence>MARILVVEDDFSNADVIKQMLEEEHFEVESINTPWLIAQSINHFPPDLILMDILLRTGDGRLFCNSLKENPDTWHIPMLLITAMLESEIPRVPCLPDAIMLKPFDYHKLTKTIKMLLQHSGEFRE</sequence>
<keyword evidence="5" id="KW-1185">Reference proteome</keyword>
<name>A0A317EM08_9SPHI</name>
<evidence type="ECO:0000256" key="1">
    <source>
        <dbReference type="ARBA" id="ARBA00022553"/>
    </source>
</evidence>
<dbReference type="InterPro" id="IPR050595">
    <property type="entry name" value="Bact_response_regulator"/>
</dbReference>
<feature type="modified residue" description="4-aspartylphosphate" evidence="2">
    <location>
        <position position="52"/>
    </location>
</feature>
<dbReference type="Gene3D" id="3.40.50.2300">
    <property type="match status" value="1"/>
</dbReference>
<dbReference type="PROSITE" id="PS50110">
    <property type="entry name" value="RESPONSE_REGULATORY"/>
    <property type="match status" value="1"/>
</dbReference>
<dbReference type="GO" id="GO:0000160">
    <property type="term" value="P:phosphorelay signal transduction system"/>
    <property type="evidence" value="ECO:0007669"/>
    <property type="project" value="InterPro"/>
</dbReference>
<dbReference type="AlphaFoldDB" id="A0A317EM08"/>
<dbReference type="RefSeq" id="WP_109926892.1">
    <property type="nucleotide sequence ID" value="NZ_QGNZ01000004.1"/>
</dbReference>
<dbReference type="SUPFAM" id="SSF52172">
    <property type="entry name" value="CheY-like"/>
    <property type="match status" value="1"/>
</dbReference>
<dbReference type="Pfam" id="PF00072">
    <property type="entry name" value="Response_reg"/>
    <property type="match status" value="1"/>
</dbReference>
<organism evidence="4 5">
    <name type="scientific">Pedobacter yonginense</name>
    <dbReference type="NCBI Taxonomy" id="651869"/>
    <lineage>
        <taxon>Bacteria</taxon>
        <taxon>Pseudomonadati</taxon>
        <taxon>Bacteroidota</taxon>
        <taxon>Sphingobacteriia</taxon>
        <taxon>Sphingobacteriales</taxon>
        <taxon>Sphingobacteriaceae</taxon>
        <taxon>Pedobacter</taxon>
    </lineage>
</organism>
<gene>
    <name evidence="4" type="ORF">DHW03_16205</name>
</gene>
<dbReference type="InterPro" id="IPR011006">
    <property type="entry name" value="CheY-like_superfamily"/>
</dbReference>
<dbReference type="InterPro" id="IPR001789">
    <property type="entry name" value="Sig_transdc_resp-reg_receiver"/>
</dbReference>
<accession>A0A317EM08</accession>
<dbReference type="EMBL" id="QGNZ01000004">
    <property type="protein sequence ID" value="PWS26326.1"/>
    <property type="molecule type" value="Genomic_DNA"/>
</dbReference>
<protein>
    <recommendedName>
        <fullName evidence="3">Response regulatory domain-containing protein</fullName>
    </recommendedName>
</protein>
<reference evidence="4 5" key="1">
    <citation type="submission" date="2018-05" db="EMBL/GenBank/DDBJ databases">
        <title>Pedobacter paludis sp. nov., isolated from wetland soil.</title>
        <authorList>
            <person name="Zhang Y."/>
            <person name="Wang G."/>
        </authorList>
    </citation>
    <scope>NUCLEOTIDE SEQUENCE [LARGE SCALE GENOMIC DNA]</scope>
    <source>
        <strain evidence="4 5">KCTC22721</strain>
    </source>
</reference>
<feature type="domain" description="Response regulatory" evidence="3">
    <location>
        <begin position="3"/>
        <end position="117"/>
    </location>
</feature>
<evidence type="ECO:0000259" key="3">
    <source>
        <dbReference type="PROSITE" id="PS50110"/>
    </source>
</evidence>